<feature type="region of interest" description="Disordered" evidence="1">
    <location>
        <begin position="35"/>
        <end position="68"/>
    </location>
</feature>
<organism evidence="3 4">
    <name type="scientific">Winogradskyella marincola</name>
    <dbReference type="NCBI Taxonomy" id="3037795"/>
    <lineage>
        <taxon>Bacteria</taxon>
        <taxon>Pseudomonadati</taxon>
        <taxon>Bacteroidota</taxon>
        <taxon>Flavobacteriia</taxon>
        <taxon>Flavobacteriales</taxon>
        <taxon>Flavobacteriaceae</taxon>
        <taxon>Winogradskyella</taxon>
    </lineage>
</organism>
<dbReference type="RefSeq" id="WP_278005187.1">
    <property type="nucleotide sequence ID" value="NZ_JARSBN010000003.1"/>
</dbReference>
<evidence type="ECO:0000256" key="2">
    <source>
        <dbReference type="SAM" id="SignalP"/>
    </source>
</evidence>
<keyword evidence="2" id="KW-0732">Signal</keyword>
<gene>
    <name evidence="3" type="ORF">P7122_07630</name>
</gene>
<dbReference type="EMBL" id="JARSBN010000003">
    <property type="protein sequence ID" value="MDG4715737.1"/>
    <property type="molecule type" value="Genomic_DNA"/>
</dbReference>
<name>A0ABT6G120_9FLAO</name>
<feature type="signal peptide" evidence="2">
    <location>
        <begin position="1"/>
        <end position="21"/>
    </location>
</feature>
<proteinExistence type="predicted"/>
<feature type="compositionally biased region" description="Basic and acidic residues" evidence="1">
    <location>
        <begin position="53"/>
        <end position="68"/>
    </location>
</feature>
<comment type="caution">
    <text evidence="3">The sequence shown here is derived from an EMBL/GenBank/DDBJ whole genome shotgun (WGS) entry which is preliminary data.</text>
</comment>
<evidence type="ECO:0000313" key="3">
    <source>
        <dbReference type="EMBL" id="MDG4715737.1"/>
    </source>
</evidence>
<evidence type="ECO:0008006" key="5">
    <source>
        <dbReference type="Google" id="ProtNLM"/>
    </source>
</evidence>
<reference evidence="3 4" key="1">
    <citation type="submission" date="2023-03" db="EMBL/GenBank/DDBJ databases">
        <title>Strain YYF002 represents a novel species in the genus Winogradskyella isolated from seawater.</title>
        <authorList>
            <person name="Fu Z.-Y."/>
        </authorList>
    </citation>
    <scope>NUCLEOTIDE SEQUENCE [LARGE SCALE GENOMIC DNA]</scope>
    <source>
        <strain evidence="3 4">YYF002</strain>
    </source>
</reference>
<accession>A0ABT6G120</accession>
<protein>
    <recommendedName>
        <fullName evidence="5">Secreted protein</fullName>
    </recommendedName>
</protein>
<evidence type="ECO:0000256" key="1">
    <source>
        <dbReference type="SAM" id="MobiDB-lite"/>
    </source>
</evidence>
<dbReference type="Proteomes" id="UP001529085">
    <property type="component" value="Unassembled WGS sequence"/>
</dbReference>
<sequence>MKIFRHILLLFSFLTFSVAFSQVTDKENKTIRIPAEPAKTKKDSLPTKIKVAPKLDKEEDKTSGKDDEKKKFIIKKSDKPFSMTEQDGLKSPAEIYEKRWSKDLEKGGVVKTMSDQFLGEHRVDTKFVNIICRDHEYPDGDRVSISINGLVVNQNLVLTSSYRRVEVDLIQGKNTVEITALNQGESGPNTAEFIVYDDQGKEISSKEWNLLTGVKAIIVFNNEKTVIKPKTEEEKASEKEETASNN</sequence>
<keyword evidence="4" id="KW-1185">Reference proteome</keyword>
<evidence type="ECO:0000313" key="4">
    <source>
        <dbReference type="Proteomes" id="UP001529085"/>
    </source>
</evidence>
<feature type="chain" id="PRO_5045132931" description="Secreted protein" evidence="2">
    <location>
        <begin position="22"/>
        <end position="246"/>
    </location>
</feature>